<dbReference type="PANTHER" id="PTHR43649:SF16">
    <property type="entry name" value="SUGAR-BINDING LIPOPROTEIN"/>
    <property type="match status" value="1"/>
</dbReference>
<dbReference type="EMBL" id="CP033433">
    <property type="protein sequence ID" value="AYQ75820.1"/>
    <property type="molecule type" value="Genomic_DNA"/>
</dbReference>
<evidence type="ECO:0000313" key="3">
    <source>
        <dbReference type="Proteomes" id="UP000269097"/>
    </source>
</evidence>
<dbReference type="InterPro" id="IPR006059">
    <property type="entry name" value="SBP"/>
</dbReference>
<sequence length="477" mass="51674">MRNILASCTIILALIIAGCGSKSGSDSPSPASAASSPSASASSSAPASSEAPANVEITVQAPDKNNQADVQNFNDKIARFQKAYPNVKVNTTDWAYSPNEIGIKMAANEAPTVYSAYATDGNFLAGKGWIADLTGLLDQYAYKDQFNDILLKPYTINGKIYGIPDSGYTIGIALNKKLLADKGIPLPPMDWTWDDFLQIAQKVSDPAKGIAGIAVMGKGNEAGWGWTNFFYEAGGDVQKVENGKVTATFNSDAGVKALDFYKKLNWEAKAFPESWSLDWGGAVGAFTQGRAAMVYVGPTDAIVSALNNGQGKIEDFAAYPMPSMEKGGEHVGVLGSNSWVINANASGDQQKAAFDWVTFDFFGDAGLKSTEDSIKQLKDQGKYFVQRELGYWKADSDYGLKMKAVYDKYDNVWQYDPQFFQYAVGKPEAQYEAQSYYAAMTIAVQGALSNKNADSKKLLDQAVEKVQKENFDKVKVQ</sequence>
<name>A0A3G3K5X1_9BACL</name>
<evidence type="ECO:0000313" key="2">
    <source>
        <dbReference type="EMBL" id="AYQ75820.1"/>
    </source>
</evidence>
<organism evidence="2 3">
    <name type="scientific">Cohnella candidum</name>
    <dbReference type="NCBI Taxonomy" id="2674991"/>
    <lineage>
        <taxon>Bacteria</taxon>
        <taxon>Bacillati</taxon>
        <taxon>Bacillota</taxon>
        <taxon>Bacilli</taxon>
        <taxon>Bacillales</taxon>
        <taxon>Paenibacillaceae</taxon>
        <taxon>Cohnella</taxon>
    </lineage>
</organism>
<dbReference type="Proteomes" id="UP000269097">
    <property type="component" value="Chromosome"/>
</dbReference>
<proteinExistence type="predicted"/>
<feature type="region of interest" description="Disordered" evidence="1">
    <location>
        <begin position="22"/>
        <end position="52"/>
    </location>
</feature>
<dbReference type="PROSITE" id="PS51257">
    <property type="entry name" value="PROKAR_LIPOPROTEIN"/>
    <property type="match status" value="1"/>
</dbReference>
<dbReference type="PANTHER" id="PTHR43649">
    <property type="entry name" value="ARABINOSE-BINDING PROTEIN-RELATED"/>
    <property type="match status" value="1"/>
</dbReference>
<dbReference type="InterPro" id="IPR050490">
    <property type="entry name" value="Bact_solute-bd_prot1"/>
</dbReference>
<dbReference type="KEGG" id="coh:EAV92_23715"/>
<evidence type="ECO:0000256" key="1">
    <source>
        <dbReference type="SAM" id="MobiDB-lite"/>
    </source>
</evidence>
<dbReference type="Gene3D" id="3.40.190.10">
    <property type="entry name" value="Periplasmic binding protein-like II"/>
    <property type="match status" value="1"/>
</dbReference>
<reference evidence="2 3" key="1">
    <citation type="submission" date="2018-10" db="EMBL/GenBank/DDBJ databases">
        <title>Genome Sequence of Cohnella sp.</title>
        <authorList>
            <person name="Srinivasan S."/>
            <person name="Kim M.K."/>
        </authorList>
    </citation>
    <scope>NUCLEOTIDE SEQUENCE [LARGE SCALE GENOMIC DNA]</scope>
    <source>
        <strain evidence="2 3">18JY8-7</strain>
    </source>
</reference>
<accession>A0A3G3K5X1</accession>
<dbReference type="AlphaFoldDB" id="A0A3G3K5X1"/>
<dbReference type="CDD" id="cd13585">
    <property type="entry name" value="PBP2_TMBP_like"/>
    <property type="match status" value="1"/>
</dbReference>
<protein>
    <submittedName>
        <fullName evidence="2">Sugar ABC transporter substrate-binding protein</fullName>
    </submittedName>
</protein>
<dbReference type="Pfam" id="PF01547">
    <property type="entry name" value="SBP_bac_1"/>
    <property type="match status" value="1"/>
</dbReference>
<gene>
    <name evidence="2" type="ORF">EAV92_23715</name>
</gene>
<keyword evidence="3" id="KW-1185">Reference proteome</keyword>
<dbReference type="SUPFAM" id="SSF53850">
    <property type="entry name" value="Periplasmic binding protein-like II"/>
    <property type="match status" value="1"/>
</dbReference>